<dbReference type="AlphaFoldDB" id="A0A0G1GNV6"/>
<protein>
    <recommendedName>
        <fullName evidence="13">Phenylalanine--tRNA ligase alpha subunit</fullName>
        <ecNumber evidence="13">6.1.1.20</ecNumber>
    </recommendedName>
    <alternativeName>
        <fullName evidence="13">Phenylalanyl-tRNA synthetase alpha subunit</fullName>
        <shortName evidence="13">PheRS</shortName>
    </alternativeName>
</protein>
<comment type="similarity">
    <text evidence="2 13">Belongs to the class-II aminoacyl-tRNA synthetase family. Phe-tRNA synthetase alpha subunit type 1 subfamily.</text>
</comment>
<evidence type="ECO:0000256" key="13">
    <source>
        <dbReference type="HAMAP-Rule" id="MF_00281"/>
    </source>
</evidence>
<evidence type="ECO:0000256" key="4">
    <source>
        <dbReference type="ARBA" id="ARBA00022490"/>
    </source>
</evidence>
<keyword evidence="8 13" id="KW-0067">ATP-binding</keyword>
<reference evidence="15 16" key="1">
    <citation type="journal article" date="2015" name="Nature">
        <title>rRNA introns, odd ribosomes, and small enigmatic genomes across a large radiation of phyla.</title>
        <authorList>
            <person name="Brown C.T."/>
            <person name="Hug L.A."/>
            <person name="Thomas B.C."/>
            <person name="Sharon I."/>
            <person name="Castelle C.J."/>
            <person name="Singh A."/>
            <person name="Wilkins M.J."/>
            <person name="Williams K.H."/>
            <person name="Banfield J.F."/>
        </authorList>
    </citation>
    <scope>NUCLEOTIDE SEQUENCE [LARGE SCALE GENOMIC DNA]</scope>
</reference>
<keyword evidence="6 13" id="KW-0479">Metal-binding</keyword>
<evidence type="ECO:0000256" key="10">
    <source>
        <dbReference type="ARBA" id="ARBA00022917"/>
    </source>
</evidence>
<dbReference type="GO" id="GO:0000049">
    <property type="term" value="F:tRNA binding"/>
    <property type="evidence" value="ECO:0007669"/>
    <property type="project" value="InterPro"/>
</dbReference>
<evidence type="ECO:0000313" key="15">
    <source>
        <dbReference type="EMBL" id="KKT36656.1"/>
    </source>
</evidence>
<dbReference type="PATRIC" id="fig|1618402.3.peg.722"/>
<evidence type="ECO:0000256" key="2">
    <source>
        <dbReference type="ARBA" id="ARBA00010207"/>
    </source>
</evidence>
<dbReference type="Gene3D" id="3.30.930.10">
    <property type="entry name" value="Bira Bifunctional Protein, Domain 2"/>
    <property type="match status" value="1"/>
</dbReference>
<comment type="cofactor">
    <cofactor evidence="13">
        <name>Mg(2+)</name>
        <dbReference type="ChEBI" id="CHEBI:18420"/>
    </cofactor>
    <text evidence="13">Binds 2 magnesium ions per tetramer.</text>
</comment>
<dbReference type="GO" id="GO:0005737">
    <property type="term" value="C:cytoplasm"/>
    <property type="evidence" value="ECO:0007669"/>
    <property type="project" value="UniProtKB-SubCell"/>
</dbReference>
<dbReference type="Pfam" id="PF01409">
    <property type="entry name" value="tRNA-synt_2d"/>
    <property type="match status" value="1"/>
</dbReference>
<dbReference type="InterPro" id="IPR045864">
    <property type="entry name" value="aa-tRNA-synth_II/BPL/LPL"/>
</dbReference>
<evidence type="ECO:0000256" key="5">
    <source>
        <dbReference type="ARBA" id="ARBA00022598"/>
    </source>
</evidence>
<name>A0A0G1GNV6_9BACT</name>
<proteinExistence type="inferred from homology"/>
<evidence type="ECO:0000313" key="16">
    <source>
        <dbReference type="Proteomes" id="UP000034097"/>
    </source>
</evidence>
<gene>
    <name evidence="13" type="primary">pheS</name>
    <name evidence="15" type="ORF">UW26_C0041G0011</name>
</gene>
<keyword evidence="5 13" id="KW-0436">Ligase</keyword>
<evidence type="ECO:0000256" key="9">
    <source>
        <dbReference type="ARBA" id="ARBA00022842"/>
    </source>
</evidence>
<dbReference type="SUPFAM" id="SSF46589">
    <property type="entry name" value="tRNA-binding arm"/>
    <property type="match status" value="1"/>
</dbReference>
<comment type="caution">
    <text evidence="15">The sequence shown here is derived from an EMBL/GenBank/DDBJ whole genome shotgun (WGS) entry which is preliminary data.</text>
</comment>
<keyword evidence="7 13" id="KW-0547">Nucleotide-binding</keyword>
<evidence type="ECO:0000259" key="14">
    <source>
        <dbReference type="PROSITE" id="PS50862"/>
    </source>
</evidence>
<keyword evidence="11 13" id="KW-0030">Aminoacyl-tRNA synthetase</keyword>
<accession>A0A0G1GNV6</accession>
<comment type="subunit">
    <text evidence="3 13">Tetramer of two alpha and two beta subunits.</text>
</comment>
<evidence type="ECO:0000256" key="8">
    <source>
        <dbReference type="ARBA" id="ARBA00022840"/>
    </source>
</evidence>
<evidence type="ECO:0000256" key="1">
    <source>
        <dbReference type="ARBA" id="ARBA00004496"/>
    </source>
</evidence>
<sequence length="339" mass="38218">MEATKALEKVKSSLTEDLSSVSSQPSLDELKIKYLGRQGLVNSLFKTLPIKTDSKIGKQINDLKTFVESEIKARESSLLSVSEDKIDVTVPGQLPPIGSVHLITQAIEEIENIFSRLGFVRRRYPEVDTDWYYAEGLNIPKDHPARDDQETFYVSEGVVLTAHTSNGQLREMELMGKPPIKMTNIGKTYRRQTDATHNPMFHQFEGLVIDKNINITHLIGITEHFVKAYFGLNRTVRLRPHHFQFTEPSFEIDISCGLCEGRGEINGSRCKICKSGWLELGGAGMVHPTVLKNGGIDPLEYSGFAFGWGVERVLMMKSGLNLPDLRQLFSDDLRFLKQF</sequence>
<evidence type="ECO:0000256" key="7">
    <source>
        <dbReference type="ARBA" id="ARBA00022741"/>
    </source>
</evidence>
<dbReference type="EC" id="6.1.1.20" evidence="13"/>
<dbReference type="GO" id="GO:0005524">
    <property type="term" value="F:ATP binding"/>
    <property type="evidence" value="ECO:0007669"/>
    <property type="project" value="UniProtKB-UniRule"/>
</dbReference>
<dbReference type="Pfam" id="PF02912">
    <property type="entry name" value="Phe_tRNA-synt_N"/>
    <property type="match status" value="1"/>
</dbReference>
<dbReference type="InterPro" id="IPR010978">
    <property type="entry name" value="tRNA-bd_arm"/>
</dbReference>
<dbReference type="InterPro" id="IPR006195">
    <property type="entry name" value="aa-tRNA-synth_II"/>
</dbReference>
<dbReference type="HAMAP" id="MF_00281">
    <property type="entry name" value="Phe_tRNA_synth_alpha1"/>
    <property type="match status" value="1"/>
</dbReference>
<dbReference type="PROSITE" id="PS50862">
    <property type="entry name" value="AA_TRNA_LIGASE_II"/>
    <property type="match status" value="1"/>
</dbReference>
<dbReference type="EMBL" id="LCHQ01000041">
    <property type="protein sequence ID" value="KKT36656.1"/>
    <property type="molecule type" value="Genomic_DNA"/>
</dbReference>
<keyword evidence="4 13" id="KW-0963">Cytoplasm</keyword>
<feature type="domain" description="Aminoacyl-transfer RNA synthetases class-II family profile" evidence="14">
    <location>
        <begin position="179"/>
        <end position="316"/>
    </location>
</feature>
<organism evidence="15 16">
    <name type="scientific">Candidatus Collierbacteria bacterium GW2011_GWF1_44_12</name>
    <dbReference type="NCBI Taxonomy" id="1618402"/>
    <lineage>
        <taxon>Bacteria</taxon>
        <taxon>Candidatus Collieribacteriota</taxon>
    </lineage>
</organism>
<keyword evidence="9 13" id="KW-0460">Magnesium</keyword>
<comment type="subcellular location">
    <subcellularLocation>
        <location evidence="1 13">Cytoplasm</location>
    </subcellularLocation>
</comment>
<dbReference type="GO" id="GO:0000287">
    <property type="term" value="F:magnesium ion binding"/>
    <property type="evidence" value="ECO:0007669"/>
    <property type="project" value="UniProtKB-UniRule"/>
</dbReference>
<dbReference type="GO" id="GO:0004826">
    <property type="term" value="F:phenylalanine-tRNA ligase activity"/>
    <property type="evidence" value="ECO:0007669"/>
    <property type="project" value="UniProtKB-UniRule"/>
</dbReference>
<evidence type="ECO:0000256" key="12">
    <source>
        <dbReference type="ARBA" id="ARBA00049255"/>
    </source>
</evidence>
<dbReference type="InterPro" id="IPR004188">
    <property type="entry name" value="Phe-tRNA_ligase_II_N"/>
</dbReference>
<feature type="binding site" evidence="13">
    <location>
        <position position="247"/>
    </location>
    <ligand>
        <name>Mg(2+)</name>
        <dbReference type="ChEBI" id="CHEBI:18420"/>
        <note>shared with beta subunit</note>
    </ligand>
</feature>
<dbReference type="SUPFAM" id="SSF55681">
    <property type="entry name" value="Class II aaRS and biotin synthetases"/>
    <property type="match status" value="1"/>
</dbReference>
<keyword evidence="10 13" id="KW-0648">Protein biosynthesis</keyword>
<dbReference type="InterPro" id="IPR022911">
    <property type="entry name" value="Phe_tRNA_ligase_alpha1_bac"/>
</dbReference>
<dbReference type="Proteomes" id="UP000034097">
    <property type="component" value="Unassembled WGS sequence"/>
</dbReference>
<evidence type="ECO:0000256" key="11">
    <source>
        <dbReference type="ARBA" id="ARBA00023146"/>
    </source>
</evidence>
<evidence type="ECO:0000256" key="3">
    <source>
        <dbReference type="ARBA" id="ARBA00011209"/>
    </source>
</evidence>
<dbReference type="PANTHER" id="PTHR11538:SF41">
    <property type="entry name" value="PHENYLALANINE--TRNA LIGASE, MITOCHONDRIAL"/>
    <property type="match status" value="1"/>
</dbReference>
<dbReference type="CDD" id="cd00496">
    <property type="entry name" value="PheRS_alpha_core"/>
    <property type="match status" value="1"/>
</dbReference>
<dbReference type="InterPro" id="IPR002319">
    <property type="entry name" value="Phenylalanyl-tRNA_Synthase"/>
</dbReference>
<dbReference type="GO" id="GO:0006432">
    <property type="term" value="P:phenylalanyl-tRNA aminoacylation"/>
    <property type="evidence" value="ECO:0007669"/>
    <property type="project" value="UniProtKB-UniRule"/>
</dbReference>
<evidence type="ECO:0000256" key="6">
    <source>
        <dbReference type="ARBA" id="ARBA00022723"/>
    </source>
</evidence>
<comment type="catalytic activity">
    <reaction evidence="12 13">
        <text>tRNA(Phe) + L-phenylalanine + ATP = L-phenylalanyl-tRNA(Phe) + AMP + diphosphate + H(+)</text>
        <dbReference type="Rhea" id="RHEA:19413"/>
        <dbReference type="Rhea" id="RHEA-COMP:9668"/>
        <dbReference type="Rhea" id="RHEA-COMP:9699"/>
        <dbReference type="ChEBI" id="CHEBI:15378"/>
        <dbReference type="ChEBI" id="CHEBI:30616"/>
        <dbReference type="ChEBI" id="CHEBI:33019"/>
        <dbReference type="ChEBI" id="CHEBI:58095"/>
        <dbReference type="ChEBI" id="CHEBI:78442"/>
        <dbReference type="ChEBI" id="CHEBI:78531"/>
        <dbReference type="ChEBI" id="CHEBI:456215"/>
        <dbReference type="EC" id="6.1.1.20"/>
    </reaction>
</comment>
<dbReference type="PANTHER" id="PTHR11538">
    <property type="entry name" value="PHENYLALANYL-TRNA SYNTHETASE"/>
    <property type="match status" value="1"/>
</dbReference>